<accession>A0A816DTP4</accession>
<dbReference type="CDD" id="cd05819">
    <property type="entry name" value="NHL"/>
    <property type="match status" value="1"/>
</dbReference>
<dbReference type="EMBL" id="CAJNOR010009082">
    <property type="protein sequence ID" value="CAF1640911.1"/>
    <property type="molecule type" value="Genomic_DNA"/>
</dbReference>
<dbReference type="PANTHER" id="PTHR24104:SF25">
    <property type="entry name" value="PROTEIN LIN-41"/>
    <property type="match status" value="1"/>
</dbReference>
<sequence length="585" mass="65522">MFPKIKVSFNILYTHYLAVSFNQPNLSSVATWDRNGITFANTSIIGWYPKDIFIDTKNSIYVISDDKKQILIWHNNSINPTQNISANFQFLSSIFVTSNGDIYISASHPTHRVMRWISETNTFAIVMNVARTCFGIFIDINDNLYCSSSNTHSVIKKNLNSPSTDEIVVAGINVRGSASNQLDSPAGTFVDVNFDLFVADHWNDRIQLFPFGETNGITVAGRQSARRTIKLNGPTEITLDAAKYLFIVDHKGRRIVGEGPYGFRCLIGCYRYDSRSNELFLKSMSFDSYGNIFVVDTKNHRIMKFQLMNISSAVSYNQPKFCNTAIWDRDGTTFANESTFGGTLMNVFIHRNNSIYVVSIGKDQILVWHNNSVNPTQTISTNFSSSVPALFVTSNRDIYIIAVYPSYDIMRWISETNTFTIVKNAPRGCSDIFIDINDNLYCSKSGTHSVIKKNLNSPSTDEIVVAGINVRGSASNQLDSPAGIFVDVNFDLFVADYKNDRIQLFPFGQSNGITVAGWRSVYSTIELNGPSGITLDAAKYLFIVDSFNKRIVGEGPYGFRCIIECYGCGFPFSMSFDSFGNIFVF</sequence>
<gene>
    <name evidence="1" type="ORF">XAT740_LOCUS53297</name>
</gene>
<comment type="caution">
    <text evidence="1">The sequence shown here is derived from an EMBL/GenBank/DDBJ whole genome shotgun (WGS) entry which is preliminary data.</text>
</comment>
<dbReference type="PANTHER" id="PTHR24104">
    <property type="entry name" value="E3 UBIQUITIN-PROTEIN LIGASE NHLRC1-RELATED"/>
    <property type="match status" value="1"/>
</dbReference>
<reference evidence="1" key="1">
    <citation type="submission" date="2021-02" db="EMBL/GenBank/DDBJ databases">
        <authorList>
            <person name="Nowell W R."/>
        </authorList>
    </citation>
    <scope>NUCLEOTIDE SEQUENCE</scope>
</reference>
<dbReference type="Gene3D" id="2.40.10.500">
    <property type="match status" value="1"/>
</dbReference>
<protein>
    <recommendedName>
        <fullName evidence="3">NHL repeat containing protein-like protein</fullName>
    </recommendedName>
</protein>
<dbReference type="Gene3D" id="2.120.10.30">
    <property type="entry name" value="TolB, C-terminal domain"/>
    <property type="match status" value="2"/>
</dbReference>
<dbReference type="SUPFAM" id="SSF101898">
    <property type="entry name" value="NHL repeat"/>
    <property type="match status" value="2"/>
</dbReference>
<dbReference type="Proteomes" id="UP000663828">
    <property type="component" value="Unassembled WGS sequence"/>
</dbReference>
<proteinExistence type="predicted"/>
<evidence type="ECO:0008006" key="3">
    <source>
        <dbReference type="Google" id="ProtNLM"/>
    </source>
</evidence>
<evidence type="ECO:0000313" key="1">
    <source>
        <dbReference type="EMBL" id="CAF1640911.1"/>
    </source>
</evidence>
<dbReference type="InterPro" id="IPR050952">
    <property type="entry name" value="TRIM-NHL_E3_ligases"/>
</dbReference>
<evidence type="ECO:0000313" key="2">
    <source>
        <dbReference type="Proteomes" id="UP000663828"/>
    </source>
</evidence>
<dbReference type="GO" id="GO:0008270">
    <property type="term" value="F:zinc ion binding"/>
    <property type="evidence" value="ECO:0007669"/>
    <property type="project" value="UniProtKB-KW"/>
</dbReference>
<dbReference type="InterPro" id="IPR011042">
    <property type="entry name" value="6-blade_b-propeller_TolB-like"/>
</dbReference>
<keyword evidence="2" id="KW-1185">Reference proteome</keyword>
<dbReference type="AlphaFoldDB" id="A0A816DTP4"/>
<name>A0A816DTP4_ADIRI</name>
<organism evidence="1 2">
    <name type="scientific">Adineta ricciae</name>
    <name type="common">Rotifer</name>
    <dbReference type="NCBI Taxonomy" id="249248"/>
    <lineage>
        <taxon>Eukaryota</taxon>
        <taxon>Metazoa</taxon>
        <taxon>Spiralia</taxon>
        <taxon>Gnathifera</taxon>
        <taxon>Rotifera</taxon>
        <taxon>Eurotatoria</taxon>
        <taxon>Bdelloidea</taxon>
        <taxon>Adinetida</taxon>
        <taxon>Adinetidae</taxon>
        <taxon>Adineta</taxon>
    </lineage>
</organism>
<feature type="non-terminal residue" evidence="1">
    <location>
        <position position="1"/>
    </location>
</feature>